<proteinExistence type="predicted"/>
<dbReference type="KEGG" id="ehx:EMIHUDRAFT_117789"/>
<keyword evidence="3" id="KW-1185">Reference proteome</keyword>
<dbReference type="AlphaFoldDB" id="A0A0D3J8L9"/>
<name>A0A0D3J8L9_EMIH1</name>
<dbReference type="GeneID" id="17265400"/>
<evidence type="ECO:0000313" key="3">
    <source>
        <dbReference type="Proteomes" id="UP000013827"/>
    </source>
</evidence>
<dbReference type="RefSeq" id="XP_005772283.1">
    <property type="nucleotide sequence ID" value="XM_005772226.1"/>
</dbReference>
<feature type="region of interest" description="Disordered" evidence="1">
    <location>
        <begin position="204"/>
        <end position="236"/>
    </location>
</feature>
<protein>
    <submittedName>
        <fullName evidence="2">Uncharacterized protein</fullName>
    </submittedName>
</protein>
<organism evidence="2 3">
    <name type="scientific">Emiliania huxleyi (strain CCMP1516)</name>
    <dbReference type="NCBI Taxonomy" id="280463"/>
    <lineage>
        <taxon>Eukaryota</taxon>
        <taxon>Haptista</taxon>
        <taxon>Haptophyta</taxon>
        <taxon>Prymnesiophyceae</taxon>
        <taxon>Isochrysidales</taxon>
        <taxon>Noelaerhabdaceae</taxon>
        <taxon>Emiliania</taxon>
    </lineage>
</organism>
<sequence>MRLLLMTCPLLRPASLRAVRGPLQLARSPGLAAVRLQLDGLDGPFGSGGAESPFSSASGGAPPSEKQVAYAQALSLRTQLPIPPEALEDAASCSDFINAALERVPPTEKQVAFAMELASKAGQEMPEAVLESSAACSAYIDEHLKAQGGEGGGGGSSYGGASSRLAGAPSQKQLLYAAALAVRHRVGLSFEVLSSKAACSAFIDQHSQEAPPDSPPPPAAAPEGASPLFRDEDIPF</sequence>
<evidence type="ECO:0000313" key="2">
    <source>
        <dbReference type="EnsemblProtists" id="EOD19854"/>
    </source>
</evidence>
<reference evidence="2" key="2">
    <citation type="submission" date="2024-10" db="UniProtKB">
        <authorList>
            <consortium name="EnsemblProtists"/>
        </authorList>
    </citation>
    <scope>IDENTIFICATION</scope>
</reference>
<dbReference type="PaxDb" id="2903-EOD19854"/>
<evidence type="ECO:0000256" key="1">
    <source>
        <dbReference type="SAM" id="MobiDB-lite"/>
    </source>
</evidence>
<reference evidence="3" key="1">
    <citation type="journal article" date="2013" name="Nature">
        <title>Pan genome of the phytoplankton Emiliania underpins its global distribution.</title>
        <authorList>
            <person name="Read B.A."/>
            <person name="Kegel J."/>
            <person name="Klute M.J."/>
            <person name="Kuo A."/>
            <person name="Lefebvre S.C."/>
            <person name="Maumus F."/>
            <person name="Mayer C."/>
            <person name="Miller J."/>
            <person name="Monier A."/>
            <person name="Salamov A."/>
            <person name="Young J."/>
            <person name="Aguilar M."/>
            <person name="Claverie J.M."/>
            <person name="Frickenhaus S."/>
            <person name="Gonzalez K."/>
            <person name="Herman E.K."/>
            <person name="Lin Y.C."/>
            <person name="Napier J."/>
            <person name="Ogata H."/>
            <person name="Sarno A.F."/>
            <person name="Shmutz J."/>
            <person name="Schroeder D."/>
            <person name="de Vargas C."/>
            <person name="Verret F."/>
            <person name="von Dassow P."/>
            <person name="Valentin K."/>
            <person name="Van de Peer Y."/>
            <person name="Wheeler G."/>
            <person name="Dacks J.B."/>
            <person name="Delwiche C.F."/>
            <person name="Dyhrman S.T."/>
            <person name="Glockner G."/>
            <person name="John U."/>
            <person name="Richards T."/>
            <person name="Worden A.Z."/>
            <person name="Zhang X."/>
            <person name="Grigoriev I.V."/>
            <person name="Allen A.E."/>
            <person name="Bidle K."/>
            <person name="Borodovsky M."/>
            <person name="Bowler C."/>
            <person name="Brownlee C."/>
            <person name="Cock J.M."/>
            <person name="Elias M."/>
            <person name="Gladyshev V.N."/>
            <person name="Groth M."/>
            <person name="Guda C."/>
            <person name="Hadaegh A."/>
            <person name="Iglesias-Rodriguez M.D."/>
            <person name="Jenkins J."/>
            <person name="Jones B.M."/>
            <person name="Lawson T."/>
            <person name="Leese F."/>
            <person name="Lindquist E."/>
            <person name="Lobanov A."/>
            <person name="Lomsadze A."/>
            <person name="Malik S.B."/>
            <person name="Marsh M.E."/>
            <person name="Mackinder L."/>
            <person name="Mock T."/>
            <person name="Mueller-Roeber B."/>
            <person name="Pagarete A."/>
            <person name="Parker M."/>
            <person name="Probert I."/>
            <person name="Quesneville H."/>
            <person name="Raines C."/>
            <person name="Rensing S.A."/>
            <person name="Riano-Pachon D.M."/>
            <person name="Richier S."/>
            <person name="Rokitta S."/>
            <person name="Shiraiwa Y."/>
            <person name="Soanes D.M."/>
            <person name="van der Giezen M."/>
            <person name="Wahlund T.M."/>
            <person name="Williams B."/>
            <person name="Wilson W."/>
            <person name="Wolfe G."/>
            <person name="Wurch L.L."/>
        </authorList>
    </citation>
    <scope>NUCLEOTIDE SEQUENCE</scope>
</reference>
<dbReference type="Proteomes" id="UP000013827">
    <property type="component" value="Unassembled WGS sequence"/>
</dbReference>
<dbReference type="EnsemblProtists" id="EOD19854">
    <property type="protein sequence ID" value="EOD19854"/>
    <property type="gene ID" value="EMIHUDRAFT_117789"/>
</dbReference>
<accession>A0A0D3J8L9</accession>
<dbReference type="HOGENOM" id="CLU_1177261_0_0_1"/>